<dbReference type="RefSeq" id="WP_136352466.1">
    <property type="nucleotide sequence ID" value="NZ_CP046266.1"/>
</dbReference>
<feature type="domain" description="Dienelactone hydrolase" evidence="1">
    <location>
        <begin position="9"/>
        <end position="197"/>
    </location>
</feature>
<dbReference type="OrthoDB" id="115291at2"/>
<evidence type="ECO:0000259" key="1">
    <source>
        <dbReference type="Pfam" id="PF01738"/>
    </source>
</evidence>
<evidence type="ECO:0000313" key="2">
    <source>
        <dbReference type="EMBL" id="THF80891.1"/>
    </source>
</evidence>
<keyword evidence="2" id="KW-0378">Hydrolase</keyword>
<dbReference type="Proteomes" id="UP000310334">
    <property type="component" value="Unassembled WGS sequence"/>
</dbReference>
<accession>A0A4S4C021</accession>
<dbReference type="PANTHER" id="PTHR46623">
    <property type="entry name" value="CARBOXYMETHYLENEBUTENOLIDASE-RELATED"/>
    <property type="match status" value="1"/>
</dbReference>
<dbReference type="InterPro" id="IPR002925">
    <property type="entry name" value="Dienelactn_hydro"/>
</dbReference>
<dbReference type="InterPro" id="IPR051049">
    <property type="entry name" value="Dienelactone_hydrolase-like"/>
</dbReference>
<dbReference type="SUPFAM" id="SSF53474">
    <property type="entry name" value="alpha/beta-Hydrolases"/>
    <property type="match status" value="1"/>
</dbReference>
<keyword evidence="3" id="KW-1185">Reference proteome</keyword>
<dbReference type="Pfam" id="PF01738">
    <property type="entry name" value="DLH"/>
    <property type="match status" value="1"/>
</dbReference>
<dbReference type="GO" id="GO:0016787">
    <property type="term" value="F:hydrolase activity"/>
    <property type="evidence" value="ECO:0007669"/>
    <property type="project" value="UniProtKB-KW"/>
</dbReference>
<gene>
    <name evidence="2" type="ORF">E6W99_06890</name>
</gene>
<evidence type="ECO:0000313" key="3">
    <source>
        <dbReference type="Proteomes" id="UP000310334"/>
    </source>
</evidence>
<dbReference type="InterPro" id="IPR029058">
    <property type="entry name" value="AB_hydrolase_fold"/>
</dbReference>
<name>A0A4S4C021_9BACI</name>
<organism evidence="2 3">
    <name type="scientific">Metabacillus sediminilitoris</name>
    <dbReference type="NCBI Taxonomy" id="2567941"/>
    <lineage>
        <taxon>Bacteria</taxon>
        <taxon>Bacillati</taxon>
        <taxon>Bacillota</taxon>
        <taxon>Bacilli</taxon>
        <taxon>Bacillales</taxon>
        <taxon>Bacillaceae</taxon>
        <taxon>Metabacillus</taxon>
    </lineage>
</organism>
<proteinExistence type="predicted"/>
<reference evidence="2 3" key="1">
    <citation type="submission" date="2019-04" db="EMBL/GenBank/DDBJ databases">
        <title>Bacillus sediminilitoris sp. nov., isolated from a tidal flat sediment on the East China Sea.</title>
        <authorList>
            <person name="Wei Y."/>
            <person name="Mao H."/>
            <person name="Fang J."/>
        </authorList>
    </citation>
    <scope>NUCLEOTIDE SEQUENCE [LARGE SCALE GENOMIC DNA]</scope>
    <source>
        <strain evidence="2 3">DSL-17</strain>
    </source>
</reference>
<dbReference type="AlphaFoldDB" id="A0A4S4C021"/>
<dbReference type="Gene3D" id="3.40.50.1820">
    <property type="entry name" value="alpha/beta hydrolase"/>
    <property type="match status" value="1"/>
</dbReference>
<dbReference type="EMBL" id="SSNT01000005">
    <property type="protein sequence ID" value="THF80891.1"/>
    <property type="molecule type" value="Genomic_DNA"/>
</dbReference>
<protein>
    <submittedName>
        <fullName evidence="2">Dienelactone hydrolase family protein</fullName>
    </submittedName>
</protein>
<sequence length="198" mass="22971">MIIINNDSQTVIIVIHEIYGINEHMKNICHLLSNKGFDVICPNLLNKDTSFDYSHEKAAYLHFMDNIGFKKASDIIKRLLLDMKDKYKKVYLIGFSVGATVAWLCSKEESLDGIVGYYGSRIRNYLEIDPHCPTMLVFPQKERSFHVDELISCFEEKKMVEVHKFNGLHGFSDQYSPNYHVKSAQEAFSKVIEFIKRH</sequence>
<dbReference type="PANTHER" id="PTHR46623:SF6">
    <property type="entry name" value="ALPHA_BETA-HYDROLASES SUPERFAMILY PROTEIN"/>
    <property type="match status" value="1"/>
</dbReference>
<comment type="caution">
    <text evidence="2">The sequence shown here is derived from an EMBL/GenBank/DDBJ whole genome shotgun (WGS) entry which is preliminary data.</text>
</comment>